<protein>
    <submittedName>
        <fullName evidence="2">Uncharacterized protein</fullName>
    </submittedName>
</protein>
<feature type="compositionally biased region" description="Low complexity" evidence="1">
    <location>
        <begin position="255"/>
        <end position="269"/>
    </location>
</feature>
<feature type="compositionally biased region" description="Basic and acidic residues" evidence="1">
    <location>
        <begin position="20"/>
        <end position="36"/>
    </location>
</feature>
<feature type="compositionally biased region" description="Basic and acidic residues" evidence="1">
    <location>
        <begin position="1"/>
        <end position="11"/>
    </location>
</feature>
<accession>A0ABR1LSM7</accession>
<dbReference type="GeneID" id="92031007"/>
<feature type="region of interest" description="Disordered" evidence="1">
    <location>
        <begin position="225"/>
        <end position="279"/>
    </location>
</feature>
<evidence type="ECO:0000313" key="3">
    <source>
        <dbReference type="Proteomes" id="UP001360953"/>
    </source>
</evidence>
<dbReference type="RefSeq" id="XP_066655854.1">
    <property type="nucleotide sequence ID" value="XM_066798101.1"/>
</dbReference>
<organism evidence="2 3">
    <name type="scientific">Phyllosticta citribraziliensis</name>
    <dbReference type="NCBI Taxonomy" id="989973"/>
    <lineage>
        <taxon>Eukaryota</taxon>
        <taxon>Fungi</taxon>
        <taxon>Dikarya</taxon>
        <taxon>Ascomycota</taxon>
        <taxon>Pezizomycotina</taxon>
        <taxon>Dothideomycetes</taxon>
        <taxon>Dothideomycetes incertae sedis</taxon>
        <taxon>Botryosphaeriales</taxon>
        <taxon>Phyllostictaceae</taxon>
        <taxon>Phyllosticta</taxon>
    </lineage>
</organism>
<evidence type="ECO:0000313" key="2">
    <source>
        <dbReference type="EMBL" id="KAK7538167.1"/>
    </source>
</evidence>
<keyword evidence="3" id="KW-1185">Reference proteome</keyword>
<dbReference type="Proteomes" id="UP001360953">
    <property type="component" value="Unassembled WGS sequence"/>
</dbReference>
<comment type="caution">
    <text evidence="2">The sequence shown here is derived from an EMBL/GenBank/DDBJ whole genome shotgun (WGS) entry which is preliminary data.</text>
</comment>
<dbReference type="EMBL" id="JBBPEH010000005">
    <property type="protein sequence ID" value="KAK7538167.1"/>
    <property type="molecule type" value="Genomic_DNA"/>
</dbReference>
<evidence type="ECO:0000256" key="1">
    <source>
        <dbReference type="SAM" id="MobiDB-lite"/>
    </source>
</evidence>
<reference evidence="2 3" key="1">
    <citation type="submission" date="2024-04" db="EMBL/GenBank/DDBJ databases">
        <title>Phyllosticta paracitricarpa is synonymous to the EU quarantine fungus P. citricarpa based on phylogenomic analyses.</title>
        <authorList>
            <consortium name="Lawrence Berkeley National Laboratory"/>
            <person name="Van ingen-buijs V.A."/>
            <person name="Van westerhoven A.C."/>
            <person name="Haridas S."/>
            <person name="Skiadas P."/>
            <person name="Martin F."/>
            <person name="Groenewald J.Z."/>
            <person name="Crous P.W."/>
            <person name="Seidl M.F."/>
        </authorList>
    </citation>
    <scope>NUCLEOTIDE SEQUENCE [LARGE SCALE GENOMIC DNA]</scope>
    <source>
        <strain evidence="2 3">CPC 17464</strain>
    </source>
</reference>
<feature type="region of interest" description="Disordered" evidence="1">
    <location>
        <begin position="1"/>
        <end position="68"/>
    </location>
</feature>
<sequence>MSADRELRADTPFRAATSFPEDHQIRQTDAESHEAIGRSGNESNASGEAGARPSHGPETSIAEEDDDEWDPAMLEQMLQQMVEEDGDDTETETDDRPGWALILSPPLSTSKHSTPPEVMRWVRWPDVNDSLRFIFNRPCHFIRQVACLKRALWLVDYNVDLDAYQFPYGAEGEMRVERPLPRRYRVRRQKTGPTSLRQVESLVYSASDLHNISLNVKMQLWELETDGEPQEHFESESPASKSDDAGPAVPKRAAEAISTSEESSSGVEESQQRKRARHS</sequence>
<feature type="region of interest" description="Disordered" evidence="1">
    <location>
        <begin position="83"/>
        <end position="114"/>
    </location>
</feature>
<name>A0ABR1LSM7_9PEZI</name>
<proteinExistence type="predicted"/>
<feature type="compositionally biased region" description="Acidic residues" evidence="1">
    <location>
        <begin position="83"/>
        <end position="93"/>
    </location>
</feature>
<gene>
    <name evidence="2" type="ORF">J3D65DRAFT_602197</name>
</gene>